<evidence type="ECO:0000256" key="6">
    <source>
        <dbReference type="ARBA" id="ARBA00022840"/>
    </source>
</evidence>
<dbReference type="InterPro" id="IPR016064">
    <property type="entry name" value="NAD/diacylglycerol_kinase_sf"/>
</dbReference>
<reference evidence="10" key="1">
    <citation type="journal article" date="2021" name="PeerJ">
        <title>Extensive microbial diversity within the chicken gut microbiome revealed by metagenomics and culture.</title>
        <authorList>
            <person name="Gilroy R."/>
            <person name="Ravi A."/>
            <person name="Getino M."/>
            <person name="Pursley I."/>
            <person name="Horton D.L."/>
            <person name="Alikhan N.F."/>
            <person name="Baker D."/>
            <person name="Gharbi K."/>
            <person name="Hall N."/>
            <person name="Watson M."/>
            <person name="Adriaenssens E.M."/>
            <person name="Foster-Nyarko E."/>
            <person name="Jarju S."/>
            <person name="Secka A."/>
            <person name="Antonio M."/>
            <person name="Oren A."/>
            <person name="Chaudhuri R.R."/>
            <person name="La Ragione R."/>
            <person name="Hildebrand F."/>
            <person name="Pallen M.J."/>
        </authorList>
    </citation>
    <scope>NUCLEOTIDE SEQUENCE</scope>
    <source>
        <strain evidence="10">ChiHjej12B11-9195</strain>
    </source>
</reference>
<dbReference type="InterPro" id="IPR017438">
    <property type="entry name" value="ATP-NAD_kinase_N"/>
</dbReference>
<organism evidence="10 11">
    <name type="scientific">Candidatus Rothia avicola</name>
    <dbReference type="NCBI Taxonomy" id="2840478"/>
    <lineage>
        <taxon>Bacteria</taxon>
        <taxon>Bacillati</taxon>
        <taxon>Actinomycetota</taxon>
        <taxon>Actinomycetes</taxon>
        <taxon>Micrococcales</taxon>
        <taxon>Micrococcaceae</taxon>
        <taxon>Rothia</taxon>
    </lineage>
</organism>
<keyword evidence="7" id="KW-0443">Lipid metabolism</keyword>
<reference evidence="10" key="2">
    <citation type="submission" date="2021-04" db="EMBL/GenBank/DDBJ databases">
        <authorList>
            <person name="Gilroy R."/>
        </authorList>
    </citation>
    <scope>NUCLEOTIDE SEQUENCE</scope>
    <source>
        <strain evidence="10">ChiHjej12B11-9195</strain>
    </source>
</reference>
<evidence type="ECO:0000313" key="11">
    <source>
        <dbReference type="Proteomes" id="UP000824134"/>
    </source>
</evidence>
<sequence>MVSRSTLGVSLAAASALALGGVALSVRKGRRERPDLFPAYRPLHRMLEPGESRQVAVVYNPTKDRADSVIRIITAELGMANWPKARFYETAADDPGFGMARQAVADGAEIVLAVGGDGTVRAVADGLAGTAATLGIVPLGTGNLLARNLDMDVKNLHACINIALHGRSHAIDMIRMEMRGEKELPPVNFVVMGGAGFDAQIMTDTREDLKARIGWLAYVEASTRHMLTRRRPAVITVNNGAPIRRKIRSVLVANTGKIQGGVSLAQTAQLSDGQLEVIVLTPRNVGSWVRMAAQFILRPTRVRYPVVEHFVGTDVRVYFPNTRLPVEVDGDVLGEASDFHAQVLPAAVNVQVYPDDMQIRSVSDFVNAREELVAQQRRWWQRFLRL</sequence>
<dbReference type="Pfam" id="PF19279">
    <property type="entry name" value="YegS_C"/>
    <property type="match status" value="1"/>
</dbReference>
<dbReference type="Pfam" id="PF00781">
    <property type="entry name" value="DAGK_cat"/>
    <property type="match status" value="1"/>
</dbReference>
<dbReference type="InterPro" id="IPR001206">
    <property type="entry name" value="Diacylglycerol_kinase_cat_dom"/>
</dbReference>
<evidence type="ECO:0000256" key="1">
    <source>
        <dbReference type="ARBA" id="ARBA00001946"/>
    </source>
</evidence>
<evidence type="ECO:0000256" key="8">
    <source>
        <dbReference type="ARBA" id="ARBA00023264"/>
    </source>
</evidence>
<feature type="domain" description="DAGKc" evidence="9">
    <location>
        <begin position="50"/>
        <end position="180"/>
    </location>
</feature>
<dbReference type="Gene3D" id="2.60.200.40">
    <property type="match status" value="1"/>
</dbReference>
<dbReference type="InterPro" id="IPR045540">
    <property type="entry name" value="YegS/DAGK_C"/>
</dbReference>
<evidence type="ECO:0000256" key="2">
    <source>
        <dbReference type="ARBA" id="ARBA00005983"/>
    </source>
</evidence>
<keyword evidence="8" id="KW-1208">Phospholipid metabolism</keyword>
<comment type="caution">
    <text evidence="10">The sequence shown here is derived from an EMBL/GenBank/DDBJ whole genome shotgun (WGS) entry which is preliminary data.</text>
</comment>
<dbReference type="Gene3D" id="3.40.50.10330">
    <property type="entry name" value="Probable inorganic polyphosphate/atp-NAD kinase, domain 1"/>
    <property type="match status" value="1"/>
</dbReference>
<evidence type="ECO:0000259" key="9">
    <source>
        <dbReference type="PROSITE" id="PS50146"/>
    </source>
</evidence>
<dbReference type="PANTHER" id="PTHR12358">
    <property type="entry name" value="SPHINGOSINE KINASE"/>
    <property type="match status" value="1"/>
</dbReference>
<comment type="cofactor">
    <cofactor evidence="1">
        <name>Mg(2+)</name>
        <dbReference type="ChEBI" id="CHEBI:18420"/>
    </cofactor>
</comment>
<accession>A0A9D2CQ36</accession>
<dbReference type="SUPFAM" id="SSF111331">
    <property type="entry name" value="NAD kinase/diacylglycerol kinase-like"/>
    <property type="match status" value="1"/>
</dbReference>
<dbReference type="PROSITE" id="PS50146">
    <property type="entry name" value="DAGK"/>
    <property type="match status" value="1"/>
</dbReference>
<dbReference type="GO" id="GO:0005524">
    <property type="term" value="F:ATP binding"/>
    <property type="evidence" value="ECO:0007669"/>
    <property type="project" value="UniProtKB-KW"/>
</dbReference>
<comment type="similarity">
    <text evidence="2">Belongs to the diacylglycerol/lipid kinase family.</text>
</comment>
<keyword evidence="7" id="KW-0594">Phospholipid biosynthesis</keyword>
<name>A0A9D2CQ36_9MICC</name>
<evidence type="ECO:0000256" key="4">
    <source>
        <dbReference type="ARBA" id="ARBA00022741"/>
    </source>
</evidence>
<evidence type="ECO:0000256" key="7">
    <source>
        <dbReference type="ARBA" id="ARBA00023209"/>
    </source>
</evidence>
<keyword evidence="4" id="KW-0547">Nucleotide-binding</keyword>
<keyword evidence="6" id="KW-0067">ATP-binding</keyword>
<keyword evidence="3" id="KW-0808">Transferase</keyword>
<dbReference type="InterPro" id="IPR050187">
    <property type="entry name" value="Lipid_Phosphate_FormReg"/>
</dbReference>
<dbReference type="Proteomes" id="UP000824134">
    <property type="component" value="Unassembled WGS sequence"/>
</dbReference>
<dbReference type="GO" id="GO:0016301">
    <property type="term" value="F:kinase activity"/>
    <property type="evidence" value="ECO:0007669"/>
    <property type="project" value="UniProtKB-KW"/>
</dbReference>
<keyword evidence="5 10" id="KW-0418">Kinase</keyword>
<proteinExistence type="inferred from homology"/>
<evidence type="ECO:0000256" key="5">
    <source>
        <dbReference type="ARBA" id="ARBA00022777"/>
    </source>
</evidence>
<protein>
    <submittedName>
        <fullName evidence="10">Diacylglycerol kinase</fullName>
    </submittedName>
</protein>
<dbReference type="EMBL" id="DXCN01000029">
    <property type="protein sequence ID" value="HIY94665.1"/>
    <property type="molecule type" value="Genomic_DNA"/>
</dbReference>
<dbReference type="AlphaFoldDB" id="A0A9D2CQ36"/>
<evidence type="ECO:0000256" key="3">
    <source>
        <dbReference type="ARBA" id="ARBA00022679"/>
    </source>
</evidence>
<dbReference type="GO" id="GO:0008654">
    <property type="term" value="P:phospholipid biosynthetic process"/>
    <property type="evidence" value="ECO:0007669"/>
    <property type="project" value="UniProtKB-KW"/>
</dbReference>
<dbReference type="SMART" id="SM00046">
    <property type="entry name" value="DAGKc"/>
    <property type="match status" value="1"/>
</dbReference>
<keyword evidence="7" id="KW-0444">Lipid biosynthesis</keyword>
<gene>
    <name evidence="10" type="ORF">H9821_03235</name>
</gene>
<evidence type="ECO:0000313" key="10">
    <source>
        <dbReference type="EMBL" id="HIY94665.1"/>
    </source>
</evidence>
<dbReference type="PANTHER" id="PTHR12358:SF54">
    <property type="entry name" value="SPHINGOSINE KINASE RELATED PROTEIN"/>
    <property type="match status" value="1"/>
</dbReference>